<protein>
    <submittedName>
        <fullName evidence="3">Phage terminase large subunit family protein</fullName>
    </submittedName>
</protein>
<evidence type="ECO:0000313" key="4">
    <source>
        <dbReference type="Proteomes" id="UP000280960"/>
    </source>
</evidence>
<dbReference type="Proteomes" id="UP000280960">
    <property type="component" value="Chromosome"/>
</dbReference>
<keyword evidence="4" id="KW-1185">Reference proteome</keyword>
<dbReference type="InterPro" id="IPR051220">
    <property type="entry name" value="TFA_Chaperone"/>
</dbReference>
<dbReference type="Pfam" id="PF20454">
    <property type="entry name" value="GpA_nuclease"/>
    <property type="match status" value="1"/>
</dbReference>
<dbReference type="InterPro" id="IPR046454">
    <property type="entry name" value="GpA_endonuclease"/>
</dbReference>
<dbReference type="PANTHER" id="PTHR34413">
    <property type="entry name" value="PROPHAGE TAIL FIBER ASSEMBLY PROTEIN HOMOLOG TFAE-RELATED-RELATED"/>
    <property type="match status" value="1"/>
</dbReference>
<gene>
    <name evidence="3" type="ORF">D2962_06105</name>
</gene>
<name>A0A3G2RA25_9FIRM</name>
<dbReference type="PANTHER" id="PTHR34413:SF2">
    <property type="entry name" value="PROPHAGE TAIL FIBER ASSEMBLY PROTEIN HOMOLOG TFAE-RELATED"/>
    <property type="match status" value="1"/>
</dbReference>
<dbReference type="GO" id="GO:0016887">
    <property type="term" value="F:ATP hydrolysis activity"/>
    <property type="evidence" value="ECO:0007669"/>
    <property type="project" value="InterPro"/>
</dbReference>
<dbReference type="EMBL" id="CP033169">
    <property type="protein sequence ID" value="AYO32219.1"/>
    <property type="molecule type" value="Genomic_DNA"/>
</dbReference>
<feature type="domain" description="Phage terminase large subunit GpA ATPase" evidence="1">
    <location>
        <begin position="25"/>
        <end position="274"/>
    </location>
</feature>
<dbReference type="Pfam" id="PF05876">
    <property type="entry name" value="GpA_ATPase"/>
    <property type="match status" value="1"/>
</dbReference>
<dbReference type="HAMAP" id="MF_04144">
    <property type="entry name" value="TERL_LAMBDA"/>
    <property type="match status" value="1"/>
</dbReference>
<proteinExistence type="inferred from homology"/>
<dbReference type="GO" id="GO:0004519">
    <property type="term" value="F:endonuclease activity"/>
    <property type="evidence" value="ECO:0007669"/>
    <property type="project" value="InterPro"/>
</dbReference>
<dbReference type="KEGG" id="bacg:D2962_06105"/>
<dbReference type="InterPro" id="IPR008866">
    <property type="entry name" value="Phage_lambda_GpA-like"/>
</dbReference>
<evidence type="ECO:0000259" key="1">
    <source>
        <dbReference type="Pfam" id="PF05876"/>
    </source>
</evidence>
<feature type="domain" description="Terminase large subunit GpA endonuclease" evidence="2">
    <location>
        <begin position="286"/>
        <end position="557"/>
    </location>
</feature>
<dbReference type="Gene3D" id="3.40.50.300">
    <property type="entry name" value="P-loop containing nucleotide triphosphate hydrolases"/>
    <property type="match status" value="1"/>
</dbReference>
<dbReference type="InterPro" id="IPR027417">
    <property type="entry name" value="P-loop_NTPase"/>
</dbReference>
<dbReference type="AlphaFoldDB" id="A0A3G2RA25"/>
<reference evidence="3 4" key="1">
    <citation type="submission" date="2018-10" db="EMBL/GenBank/DDBJ databases">
        <authorList>
            <person name="Zhang X."/>
        </authorList>
    </citation>
    <scope>NUCLEOTIDE SEQUENCE [LARGE SCALE GENOMIC DNA]</scope>
    <source>
        <strain evidence="3 4">SK-G1</strain>
    </source>
</reference>
<dbReference type="InterPro" id="IPR046453">
    <property type="entry name" value="GpA_ATPase"/>
</dbReference>
<dbReference type="GO" id="GO:0005524">
    <property type="term" value="F:ATP binding"/>
    <property type="evidence" value="ECO:0007669"/>
    <property type="project" value="InterPro"/>
</dbReference>
<evidence type="ECO:0000313" key="3">
    <source>
        <dbReference type="EMBL" id="AYO32219.1"/>
    </source>
</evidence>
<accession>A0A3G2RA25</accession>
<sequence length="598" mass="68847">MFKPPERLTVSEWADKYRVLDAKTSAEPGPWRTARTPYLQGIMDAFTDPDIEEIIFVKPTQVGGTECLNNIVGYVIAQDPSPTLIVYPTLELAEYTSKNRVQPMINLCPVLKERYQEKESKILELQFDGMYVVLSGANSPASLASRPIRYLFMDEVDKFPPSAGKEADPRSLARERTKTFAHNKKIFQTSTPTRKNGPIWQEWENADDQRRFYVPCPHCGHYQTLRFKQIKWPKPADQDPSPEDARATAYYECEQCRGIITDGHKPGMLRAGRWESERKTGTRKTAFHLNAIYSPWVRFGDVAYEFLKSKDFPELLMNFINSWLAEPWEQTEVKMNSDLVLQRQSEYEEGVVPDGTMLITGGVDVQKDHFYYTIRAWGTSMTSWNIAHGIAETWDQIEYVMNLLYQDKQGNTYQVNLCAIDSGDRTDEVYDFCAFNQEWAVPVKGSSNPLLSRYKVSTIDKVNSKAHGMRLYLVDGNQYKDMIAGRLRRPNGPGSWMVYKGCDREYAEQICAEEKVIEKKKNGAEVEVWKPKATHAANHYLDAEVYAALAADLLHVRYLQSKTNREQPEINKTQPVEYQQNNFIKPNSNWIPQKGRWL</sequence>
<organism evidence="3 4">
    <name type="scientific">Biomaibacter acetigenes</name>
    <dbReference type="NCBI Taxonomy" id="2316383"/>
    <lineage>
        <taxon>Bacteria</taxon>
        <taxon>Bacillati</taxon>
        <taxon>Bacillota</taxon>
        <taxon>Clostridia</taxon>
        <taxon>Thermosediminibacterales</taxon>
        <taxon>Tepidanaerobacteraceae</taxon>
        <taxon>Biomaibacter</taxon>
    </lineage>
</organism>
<evidence type="ECO:0000259" key="2">
    <source>
        <dbReference type="Pfam" id="PF20454"/>
    </source>
</evidence>